<dbReference type="Gene3D" id="3.40.109.10">
    <property type="entry name" value="NADH Oxidase"/>
    <property type="match status" value="1"/>
</dbReference>
<gene>
    <name evidence="1" type="ORF">ACH47G_00620</name>
</gene>
<proteinExistence type="predicted"/>
<protein>
    <submittedName>
        <fullName evidence="1">Acg family FMN-binding oxidoreductase</fullName>
    </submittedName>
</protein>
<sequence>MPRTHPDPETLRSALALASRAPSVHNTQPWQWRLGHETVHLYADESRRLPHTDPDGRDLLLSCGAALHHFRVAARAEGWETLIHRLPNSAAPEHLASIEFRRTTCSPEDVELARAISKRSTDRRRFSSWEVPAAHIGAMIDAGLATGVLVHDVDAEPARTQLLRAFEQAAWQHARDLSYGAELAQWSGRHAAPQGVPARNAVLTEADPTVRPFSNPGLPQAVVRDIDAADRMLLLSTSSDDRLSQLRAGEAASAVLLTATTLGLATCPLTEPMELADTRRRIRADVLADTGYPQIIIRAGYAVTSADPVPPTPRRPLAEVVQQLGSPES</sequence>
<dbReference type="PANTHER" id="PTHR23026:SF123">
    <property type="entry name" value="NAD(P)H NITROREDUCTASE RV3131-RELATED"/>
    <property type="match status" value="1"/>
</dbReference>
<name>A0ABW7WAD8_9NOCA</name>
<dbReference type="SUPFAM" id="SSF55469">
    <property type="entry name" value="FMN-dependent nitroreductase-like"/>
    <property type="match status" value="2"/>
</dbReference>
<reference evidence="1 2" key="1">
    <citation type="submission" date="2024-10" db="EMBL/GenBank/DDBJ databases">
        <title>The Natural Products Discovery Center: Release of the First 8490 Sequenced Strains for Exploring Actinobacteria Biosynthetic Diversity.</title>
        <authorList>
            <person name="Kalkreuter E."/>
            <person name="Kautsar S.A."/>
            <person name="Yang D."/>
            <person name="Bader C.D."/>
            <person name="Teijaro C.N."/>
            <person name="Fluegel L."/>
            <person name="Davis C.M."/>
            <person name="Simpson J.R."/>
            <person name="Lauterbach L."/>
            <person name="Steele A.D."/>
            <person name="Gui C."/>
            <person name="Meng S."/>
            <person name="Li G."/>
            <person name="Viehrig K."/>
            <person name="Ye F."/>
            <person name="Su P."/>
            <person name="Kiefer A.F."/>
            <person name="Nichols A."/>
            <person name="Cepeda A.J."/>
            <person name="Yan W."/>
            <person name="Fan B."/>
            <person name="Jiang Y."/>
            <person name="Adhikari A."/>
            <person name="Zheng C.-J."/>
            <person name="Schuster L."/>
            <person name="Cowan T.M."/>
            <person name="Smanski M.J."/>
            <person name="Chevrette M.G."/>
            <person name="De Carvalho L.P.S."/>
            <person name="Shen B."/>
        </authorList>
    </citation>
    <scope>NUCLEOTIDE SEQUENCE [LARGE SCALE GENOMIC DNA]</scope>
    <source>
        <strain evidence="1 2">NPDC019626</strain>
    </source>
</reference>
<evidence type="ECO:0000313" key="2">
    <source>
        <dbReference type="Proteomes" id="UP001611450"/>
    </source>
</evidence>
<dbReference type="InterPro" id="IPR000415">
    <property type="entry name" value="Nitroreductase-like"/>
</dbReference>
<dbReference type="Proteomes" id="UP001611450">
    <property type="component" value="Unassembled WGS sequence"/>
</dbReference>
<dbReference type="PANTHER" id="PTHR23026">
    <property type="entry name" value="NADPH NITROREDUCTASE"/>
    <property type="match status" value="1"/>
</dbReference>
<dbReference type="RefSeq" id="WP_396946149.1">
    <property type="nucleotide sequence ID" value="NZ_JBIRXV010000001.1"/>
</dbReference>
<accession>A0ABW7WAD8</accession>
<dbReference type="NCBIfam" id="NF047509">
    <property type="entry name" value="Rv3131_FMN_oxido"/>
    <property type="match status" value="1"/>
</dbReference>
<organism evidence="1 2">
    <name type="scientific">Nocardia beijingensis</name>
    <dbReference type="NCBI Taxonomy" id="95162"/>
    <lineage>
        <taxon>Bacteria</taxon>
        <taxon>Bacillati</taxon>
        <taxon>Actinomycetota</taxon>
        <taxon>Actinomycetes</taxon>
        <taxon>Mycobacteriales</taxon>
        <taxon>Nocardiaceae</taxon>
        <taxon>Nocardia</taxon>
    </lineage>
</organism>
<comment type="caution">
    <text evidence="1">The sequence shown here is derived from an EMBL/GenBank/DDBJ whole genome shotgun (WGS) entry which is preliminary data.</text>
</comment>
<keyword evidence="2" id="KW-1185">Reference proteome</keyword>
<dbReference type="EMBL" id="JBIRXV010000001">
    <property type="protein sequence ID" value="MFI2318969.1"/>
    <property type="molecule type" value="Genomic_DNA"/>
</dbReference>
<dbReference type="InterPro" id="IPR050627">
    <property type="entry name" value="Nitroreductase/BluB"/>
</dbReference>
<evidence type="ECO:0000313" key="1">
    <source>
        <dbReference type="EMBL" id="MFI2318969.1"/>
    </source>
</evidence>